<dbReference type="SUPFAM" id="SSF55083">
    <property type="entry name" value="6-hydroxymethyl-7,8-dihydropterin pyrophosphokinase, HPPK"/>
    <property type="match status" value="1"/>
</dbReference>
<evidence type="ECO:0000256" key="12">
    <source>
        <dbReference type="ARBA" id="ARBA00033413"/>
    </source>
</evidence>
<dbReference type="InterPro" id="IPR000550">
    <property type="entry name" value="Hppk"/>
</dbReference>
<dbReference type="Pfam" id="PF01288">
    <property type="entry name" value="HPPK"/>
    <property type="match status" value="1"/>
</dbReference>
<dbReference type="GO" id="GO:0046656">
    <property type="term" value="P:folic acid biosynthetic process"/>
    <property type="evidence" value="ECO:0007669"/>
    <property type="project" value="UniProtKB-KW"/>
</dbReference>
<comment type="pathway">
    <text evidence="1">Cofactor biosynthesis; tetrahydrofolate biosynthesis; 2-amino-4-hydroxy-6-hydroxymethyl-7,8-dihydropteridine diphosphate from 7,8-dihydroneopterin triphosphate: step 4/4.</text>
</comment>
<evidence type="ECO:0000313" key="15">
    <source>
        <dbReference type="Proteomes" id="UP000241788"/>
    </source>
</evidence>
<evidence type="ECO:0000256" key="11">
    <source>
        <dbReference type="ARBA" id="ARBA00029766"/>
    </source>
</evidence>
<sequence>MNTDWHRAYLSLGSNIDAEMNLALAFSALRGRFEHVLLSPVYRTASVGFEGADFLNAAAVLETRLSPEELDAWLHAFEDANGRDRSGPRFSDRNIDIDLVLYDELEMQGPGNLKLPRPELKHAFVLQPLADIAPDARIAGTGLTVIEAWRAHGDFGMPAEVVEVEGGAG</sequence>
<dbReference type="AlphaFoldDB" id="A0A1N6QSZ8"/>
<dbReference type="RefSeq" id="WP_076585543.1">
    <property type="nucleotide sequence ID" value="NZ_FTLW01000002.1"/>
</dbReference>
<accession>A0A1N6QSZ8</accession>
<evidence type="ECO:0000256" key="5">
    <source>
        <dbReference type="ARBA" id="ARBA00022679"/>
    </source>
</evidence>
<dbReference type="OrthoDB" id="9790168at2"/>
<keyword evidence="6" id="KW-0547">Nucleotide-binding</keyword>
<keyword evidence="5" id="KW-0808">Transferase</keyword>
<dbReference type="Proteomes" id="UP000241788">
    <property type="component" value="Unassembled WGS sequence"/>
</dbReference>
<dbReference type="EMBL" id="FTLW01000002">
    <property type="protein sequence ID" value="SIQ19668.1"/>
    <property type="molecule type" value="Genomic_DNA"/>
</dbReference>
<keyword evidence="8" id="KW-0067">ATP-binding</keyword>
<organism evidence="14 15">
    <name type="scientific">Solilutibacter tolerans</name>
    <dbReference type="NCBI Taxonomy" id="1604334"/>
    <lineage>
        <taxon>Bacteria</taxon>
        <taxon>Pseudomonadati</taxon>
        <taxon>Pseudomonadota</taxon>
        <taxon>Gammaproteobacteria</taxon>
        <taxon>Lysobacterales</taxon>
        <taxon>Lysobacteraceae</taxon>
        <taxon>Solilutibacter</taxon>
    </lineage>
</organism>
<evidence type="ECO:0000256" key="6">
    <source>
        <dbReference type="ARBA" id="ARBA00022741"/>
    </source>
</evidence>
<keyword evidence="9" id="KW-0289">Folate biosynthesis</keyword>
<reference evidence="15" key="1">
    <citation type="submission" date="2017-01" db="EMBL/GenBank/DDBJ databases">
        <authorList>
            <person name="Varghese N."/>
            <person name="Submissions S."/>
        </authorList>
    </citation>
    <scope>NUCLEOTIDE SEQUENCE [LARGE SCALE GENOMIC DNA]</scope>
    <source>
        <strain evidence="15">UM1</strain>
    </source>
</reference>
<evidence type="ECO:0000256" key="2">
    <source>
        <dbReference type="ARBA" id="ARBA00005810"/>
    </source>
</evidence>
<dbReference type="InterPro" id="IPR035907">
    <property type="entry name" value="Hppk_sf"/>
</dbReference>
<evidence type="ECO:0000256" key="8">
    <source>
        <dbReference type="ARBA" id="ARBA00022840"/>
    </source>
</evidence>
<dbReference type="PANTHER" id="PTHR43071:SF1">
    <property type="entry name" value="2-AMINO-4-HYDROXY-6-HYDROXYMETHYLDIHYDROPTERIDINE PYROPHOSPHOKINASE"/>
    <property type="match status" value="1"/>
</dbReference>
<evidence type="ECO:0000256" key="9">
    <source>
        <dbReference type="ARBA" id="ARBA00022909"/>
    </source>
</evidence>
<dbReference type="Gene3D" id="3.30.70.560">
    <property type="entry name" value="7,8-Dihydro-6-hydroxymethylpterin-pyrophosphokinase HPPK"/>
    <property type="match status" value="1"/>
</dbReference>
<dbReference type="GO" id="GO:0046654">
    <property type="term" value="P:tetrahydrofolate biosynthetic process"/>
    <property type="evidence" value="ECO:0007669"/>
    <property type="project" value="UniProtKB-UniPathway"/>
</dbReference>
<keyword evidence="15" id="KW-1185">Reference proteome</keyword>
<comment type="similarity">
    <text evidence="2">Belongs to the HPPK family.</text>
</comment>
<name>A0A1N6QSZ8_9GAMM</name>
<dbReference type="NCBIfam" id="TIGR01498">
    <property type="entry name" value="folK"/>
    <property type="match status" value="1"/>
</dbReference>
<evidence type="ECO:0000256" key="10">
    <source>
        <dbReference type="ARBA" id="ARBA00029409"/>
    </source>
</evidence>
<dbReference type="EC" id="2.7.6.3" evidence="3"/>
<dbReference type="GO" id="GO:0005524">
    <property type="term" value="F:ATP binding"/>
    <property type="evidence" value="ECO:0007669"/>
    <property type="project" value="UniProtKB-KW"/>
</dbReference>
<comment type="function">
    <text evidence="10">Catalyzes the transfer of pyrophosphate from adenosine triphosphate (ATP) to 6-hydroxymethyl-7,8-dihydropterin, an enzymatic step in folate biosynthesis pathway.</text>
</comment>
<dbReference type="PANTHER" id="PTHR43071">
    <property type="entry name" value="2-AMINO-4-HYDROXY-6-HYDROXYMETHYLDIHYDROPTERIDINE PYROPHOSPHOKINASE"/>
    <property type="match status" value="1"/>
</dbReference>
<evidence type="ECO:0000256" key="7">
    <source>
        <dbReference type="ARBA" id="ARBA00022777"/>
    </source>
</evidence>
<evidence type="ECO:0000313" key="14">
    <source>
        <dbReference type="EMBL" id="SIQ19668.1"/>
    </source>
</evidence>
<evidence type="ECO:0000256" key="3">
    <source>
        <dbReference type="ARBA" id="ARBA00013253"/>
    </source>
</evidence>
<dbReference type="GO" id="GO:0003848">
    <property type="term" value="F:2-amino-4-hydroxy-6-hydroxymethyldihydropteridine diphosphokinase activity"/>
    <property type="evidence" value="ECO:0007669"/>
    <property type="project" value="UniProtKB-EC"/>
</dbReference>
<proteinExistence type="inferred from homology"/>
<evidence type="ECO:0000256" key="1">
    <source>
        <dbReference type="ARBA" id="ARBA00005051"/>
    </source>
</evidence>
<protein>
    <recommendedName>
        <fullName evidence="4">2-amino-4-hydroxy-6-hydroxymethyldihydropteridine pyrophosphokinase</fullName>
        <ecNumber evidence="3">2.7.6.3</ecNumber>
    </recommendedName>
    <alternativeName>
        <fullName evidence="11">6-hydroxymethyl-7,8-dihydropterin pyrophosphokinase</fullName>
    </alternativeName>
    <alternativeName>
        <fullName evidence="12">7,8-dihydro-6-hydroxymethylpterin-pyrophosphokinase</fullName>
    </alternativeName>
</protein>
<dbReference type="GO" id="GO:0016301">
    <property type="term" value="F:kinase activity"/>
    <property type="evidence" value="ECO:0007669"/>
    <property type="project" value="UniProtKB-KW"/>
</dbReference>
<gene>
    <name evidence="14" type="ORF">SAMN05421546_0793</name>
</gene>
<evidence type="ECO:0000259" key="13">
    <source>
        <dbReference type="Pfam" id="PF01288"/>
    </source>
</evidence>
<dbReference type="UniPathway" id="UPA00077">
    <property type="reaction ID" value="UER00155"/>
</dbReference>
<dbReference type="STRING" id="1604334.SAMN05421546_0793"/>
<evidence type="ECO:0000256" key="4">
    <source>
        <dbReference type="ARBA" id="ARBA00016218"/>
    </source>
</evidence>
<keyword evidence="7 14" id="KW-0418">Kinase</keyword>
<feature type="domain" description="7,8-dihydro-6-hydroxymethylpterin-pyrophosphokinase" evidence="13">
    <location>
        <begin position="9"/>
        <end position="134"/>
    </location>
</feature>